<proteinExistence type="predicted"/>
<evidence type="ECO:0000313" key="2">
    <source>
        <dbReference type="EMBL" id="EQM75679.1"/>
    </source>
</evidence>
<sequence>MSYDLEVYGRTAVSSEDAALIVASVDGLSPRLDPITGGLLSAEYQSSGEYCFTFEGPLRVDESDLPDVRFVAPLPDTLYRISVEGSRPESVSYAVTFAQELARRSDGQAIDPQNEEPQSQPQRRAARSTQKLHLHLSWFRPNDGGKELASDYLATAREEFPPAVPTRFGTHEPLQGSLADNGVNDAEFGQMYRDKCLAKELLFKGKSLRWGRITAWSQSFYLRYQQLWVTFDLAALQRMGRTDDVERFLVAVAERTGSYFAFAEVNATPLKTASSPHHVGAWSGLPERPQWLTWYSGGYEDMVLPHLTAGVTTRHARGISHRWTDEPSSGEELDVIVGRDTWLPSDLLAPADPQNHRKVLGPAATMPTQLNAL</sequence>
<gene>
    <name evidence="2" type="ORF">L687_01215</name>
</gene>
<dbReference type="EMBL" id="ATAO01000195">
    <property type="protein sequence ID" value="EQM75679.1"/>
    <property type="molecule type" value="Genomic_DNA"/>
</dbReference>
<comment type="caution">
    <text evidence="2">The sequence shown here is derived from an EMBL/GenBank/DDBJ whole genome shotgun (WGS) entry which is preliminary data.</text>
</comment>
<dbReference type="RefSeq" id="WP_021200109.1">
    <property type="nucleotide sequence ID" value="NZ_ATAO01000195.1"/>
</dbReference>
<dbReference type="AlphaFoldDB" id="T5K5I1"/>
<dbReference type="Proteomes" id="UP000016033">
    <property type="component" value="Unassembled WGS sequence"/>
</dbReference>
<dbReference type="PATRIC" id="fig|1333857.3.peg.2149"/>
<organism evidence="2 3">
    <name type="scientific">Microbacterium maritypicum MF109</name>
    <dbReference type="NCBI Taxonomy" id="1333857"/>
    <lineage>
        <taxon>Bacteria</taxon>
        <taxon>Bacillati</taxon>
        <taxon>Actinomycetota</taxon>
        <taxon>Actinomycetes</taxon>
        <taxon>Micrococcales</taxon>
        <taxon>Microbacteriaceae</taxon>
        <taxon>Microbacterium</taxon>
    </lineage>
</organism>
<feature type="region of interest" description="Disordered" evidence="1">
    <location>
        <begin position="105"/>
        <end position="127"/>
    </location>
</feature>
<protein>
    <submittedName>
        <fullName evidence="2">Uncharacterized protein</fullName>
    </submittedName>
</protein>
<accession>T5K5I1</accession>
<evidence type="ECO:0000256" key="1">
    <source>
        <dbReference type="SAM" id="MobiDB-lite"/>
    </source>
</evidence>
<reference evidence="2 3" key="1">
    <citation type="journal article" date="2013" name="Genome Announc.">
        <title>Whole-genome sequences of five oyster-associated bacteria show potential for crude oil hydrocarbon degradation.</title>
        <authorList>
            <person name="Chauhan A."/>
            <person name="Green S."/>
            <person name="Pathak A."/>
            <person name="Thomas J."/>
            <person name="Venkatramanan R."/>
        </authorList>
    </citation>
    <scope>NUCLEOTIDE SEQUENCE [LARGE SCALE GENOMIC DNA]</scope>
    <source>
        <strain evidence="2 3">MF109</strain>
    </source>
</reference>
<evidence type="ECO:0000313" key="3">
    <source>
        <dbReference type="Proteomes" id="UP000016033"/>
    </source>
</evidence>
<name>T5K5I1_MICMQ</name>